<evidence type="ECO:0000259" key="2">
    <source>
        <dbReference type="Pfam" id="PF10728"/>
    </source>
</evidence>
<dbReference type="AlphaFoldDB" id="X1EW08"/>
<comment type="caution">
    <text evidence="3">The sequence shown here is derived from an EMBL/GenBank/DDBJ whole genome shotgun (WGS) entry which is preliminary data.</text>
</comment>
<dbReference type="PANTHER" id="PTHR40459">
    <property type="entry name" value="CONSERVED HYPOTHETICAL ALANINE AND LEUCINE RICH PROTEIN"/>
    <property type="match status" value="1"/>
</dbReference>
<evidence type="ECO:0000313" key="3">
    <source>
        <dbReference type="EMBL" id="GAH36762.1"/>
    </source>
</evidence>
<proteinExistence type="predicted"/>
<dbReference type="Gene3D" id="3.40.50.720">
    <property type="entry name" value="NAD(P)-binding Rossmann-like Domain"/>
    <property type="match status" value="1"/>
</dbReference>
<dbReference type="InterPro" id="IPR036291">
    <property type="entry name" value="NAD(P)-bd_dom_sf"/>
</dbReference>
<feature type="domain" description="Pyrroline-5-carboxylate reductase catalytic N-terminal" evidence="1">
    <location>
        <begin position="1"/>
        <end position="88"/>
    </location>
</feature>
<accession>X1EW08</accession>
<dbReference type="InterPro" id="IPR037108">
    <property type="entry name" value="TM1727-like_C_sf"/>
</dbReference>
<dbReference type="Pfam" id="PF10728">
    <property type="entry name" value="DUF2520"/>
    <property type="match status" value="1"/>
</dbReference>
<dbReference type="InterPro" id="IPR018931">
    <property type="entry name" value="DUF2520"/>
</dbReference>
<dbReference type="Gene3D" id="1.10.1040.20">
    <property type="entry name" value="ProC-like, C-terminal domain"/>
    <property type="match status" value="1"/>
</dbReference>
<dbReference type="InterPro" id="IPR008927">
    <property type="entry name" value="6-PGluconate_DH-like_C_sf"/>
</dbReference>
<evidence type="ECO:0008006" key="4">
    <source>
        <dbReference type="Google" id="ProtNLM"/>
    </source>
</evidence>
<feature type="non-terminal residue" evidence="3">
    <location>
        <position position="1"/>
    </location>
</feature>
<reference evidence="3" key="1">
    <citation type="journal article" date="2014" name="Front. Microbiol.">
        <title>High frequency of phylogenetically diverse reductive dehalogenase-homologous genes in deep subseafloor sedimentary metagenomes.</title>
        <authorList>
            <person name="Kawai M."/>
            <person name="Futagami T."/>
            <person name="Toyoda A."/>
            <person name="Takaki Y."/>
            <person name="Nishi S."/>
            <person name="Hori S."/>
            <person name="Arai W."/>
            <person name="Tsubouchi T."/>
            <person name="Morono Y."/>
            <person name="Uchiyama I."/>
            <person name="Ito T."/>
            <person name="Fujiyama A."/>
            <person name="Inagaki F."/>
            <person name="Takami H."/>
        </authorList>
    </citation>
    <scope>NUCLEOTIDE SEQUENCE</scope>
    <source>
        <strain evidence="3">Expedition CK06-06</strain>
    </source>
</reference>
<protein>
    <recommendedName>
        <fullName evidence="4">DUF2520 domain-containing protein</fullName>
    </recommendedName>
</protein>
<evidence type="ECO:0000259" key="1">
    <source>
        <dbReference type="Pfam" id="PF03807"/>
    </source>
</evidence>
<organism evidence="3">
    <name type="scientific">marine sediment metagenome</name>
    <dbReference type="NCBI Taxonomy" id="412755"/>
    <lineage>
        <taxon>unclassified sequences</taxon>
        <taxon>metagenomes</taxon>
        <taxon>ecological metagenomes</taxon>
    </lineage>
</organism>
<dbReference type="SUPFAM" id="SSF51735">
    <property type="entry name" value="NAD(P)-binding Rossmann-fold domains"/>
    <property type="match status" value="1"/>
</dbReference>
<sequence length="281" mass="30001">LGFIGAGTVGTALSVRLSSKGYQVIAVSSRSQASARKLAQAVSGCHAFNNNQDVADTAELIFITTPDDAIASVASEIQWHREQSVVHCSGALSTDILESAKKLGARIGSFHPLQTFVSVKQAIENIPGSIFAAEAEEPLLSTLKDMATALDSHWIELKANDKVVYHAAAVIACNYLVTLVKLATDLWQSFNIPQSQATQALLPLIRGTIHNIDTVGIPQCLTGPIARGDIKTIKKHLDALQKVAPALLSTYQELGLQTIPIALAKGKINQHQADELQAILK</sequence>
<dbReference type="Pfam" id="PF03807">
    <property type="entry name" value="F420_oxidored"/>
    <property type="match status" value="1"/>
</dbReference>
<dbReference type="InterPro" id="IPR028939">
    <property type="entry name" value="P5C_Rdtase_cat_N"/>
</dbReference>
<dbReference type="PANTHER" id="PTHR40459:SF1">
    <property type="entry name" value="CONSERVED HYPOTHETICAL ALANINE AND LEUCINE RICH PROTEIN"/>
    <property type="match status" value="1"/>
</dbReference>
<feature type="domain" description="DUF2520" evidence="2">
    <location>
        <begin position="130"/>
        <end position="257"/>
    </location>
</feature>
<name>X1EW08_9ZZZZ</name>
<dbReference type="SUPFAM" id="SSF48179">
    <property type="entry name" value="6-phosphogluconate dehydrogenase C-terminal domain-like"/>
    <property type="match status" value="1"/>
</dbReference>
<dbReference type="EMBL" id="BARU01005464">
    <property type="protein sequence ID" value="GAH36762.1"/>
    <property type="molecule type" value="Genomic_DNA"/>
</dbReference>
<gene>
    <name evidence="3" type="ORF">S03H2_10647</name>
</gene>